<evidence type="ECO:0000256" key="2">
    <source>
        <dbReference type="ARBA" id="ARBA00022737"/>
    </source>
</evidence>
<feature type="repeat" description="PPR" evidence="3">
    <location>
        <begin position="196"/>
        <end position="230"/>
    </location>
</feature>
<dbReference type="AlphaFoldDB" id="A0A3S4P3L2"/>
<dbReference type="PANTHER" id="PTHR47938:SF35">
    <property type="entry name" value="PENTATRICOPEPTIDE REPEAT-CONTAINING PROTEIN 4, MITOCHONDRIAL-RELATED"/>
    <property type="match status" value="1"/>
</dbReference>
<dbReference type="GO" id="GO:0003729">
    <property type="term" value="F:mRNA binding"/>
    <property type="evidence" value="ECO:0007669"/>
    <property type="project" value="TreeGrafter"/>
</dbReference>
<proteinExistence type="inferred from homology"/>
<dbReference type="NCBIfam" id="TIGR00756">
    <property type="entry name" value="PPR"/>
    <property type="match status" value="5"/>
</dbReference>
<organism evidence="4 5">
    <name type="scientific">Cinnamomum micranthum f. kanehirae</name>
    <dbReference type="NCBI Taxonomy" id="337451"/>
    <lineage>
        <taxon>Eukaryota</taxon>
        <taxon>Viridiplantae</taxon>
        <taxon>Streptophyta</taxon>
        <taxon>Embryophyta</taxon>
        <taxon>Tracheophyta</taxon>
        <taxon>Spermatophyta</taxon>
        <taxon>Magnoliopsida</taxon>
        <taxon>Magnoliidae</taxon>
        <taxon>Laurales</taxon>
        <taxon>Lauraceae</taxon>
        <taxon>Cinnamomum</taxon>
    </lineage>
</organism>
<dbReference type="PANTHER" id="PTHR47938">
    <property type="entry name" value="RESPIRATORY COMPLEX I CHAPERONE (CIA84), PUTATIVE (AFU_ORTHOLOGUE AFUA_2G06020)-RELATED"/>
    <property type="match status" value="1"/>
</dbReference>
<dbReference type="Pfam" id="PF13041">
    <property type="entry name" value="PPR_2"/>
    <property type="match status" value="3"/>
</dbReference>
<keyword evidence="2" id="KW-0677">Repeat</keyword>
<dbReference type="OrthoDB" id="185373at2759"/>
<feature type="repeat" description="PPR" evidence="3">
    <location>
        <begin position="371"/>
        <end position="405"/>
    </location>
</feature>
<feature type="repeat" description="PPR" evidence="3">
    <location>
        <begin position="231"/>
        <end position="265"/>
    </location>
</feature>
<dbReference type="STRING" id="337451.A0A3S4P3L2"/>
<sequence>MPLKKLPIKPLTTIVTTPPKSFLSKRTPSCPINTQNPLPLPTQSIQTDPPFPTLSLSLTSQESLNQFLKSHLNPPLTPQSLLSFLKKKLHYHPKFTHFDFHVFNWATSIDGFRHDHSTYSWMARTLAASHRLDDVLSLLQSIVSNPCPCSDDTIFSCPATEPTFRFAIYSLCRAGRLHDALLAFQAVKRAIDGKPDRALYNILINGFVRAHDHAKAIELYRKMIEDGVRPDVCTFNTLIESFCRHSSFDSALGLFKEMRAKGCTPNVVSFNTLIRGCFRNGMIERAIGIAYEMLELECRFSAATCEILVDGLCRKGLVIRAGELLMDLLRKGAVPDGFDCLRLVEALCREGKVERAAVVVDELQIKGKPLDTVVCTTLIECMRKLGKVGEAFKLMEKMLKNGVVPDSVTFNCLLQSLCDVGRTTDANRLRVLASGKGLVADYVTYDTLVSGFSREGRRKDGEVVIDEMLDAGFIPDIATYNRLMDELLNGRKILYFSSLAFIEAKEKRITKGSRIVLQSTICVENLVKKAQDCEELSVIIEVASWCISSVGELEFHWPWCCGCRTSSGYEV</sequence>
<evidence type="ECO:0000256" key="1">
    <source>
        <dbReference type="ARBA" id="ARBA00007626"/>
    </source>
</evidence>
<reference evidence="4 5" key="1">
    <citation type="journal article" date="2019" name="Nat. Plants">
        <title>Stout camphor tree genome fills gaps in understanding of flowering plant genome evolution.</title>
        <authorList>
            <person name="Chaw S.M."/>
            <person name="Liu Y.C."/>
            <person name="Wu Y.W."/>
            <person name="Wang H.Y."/>
            <person name="Lin C.I."/>
            <person name="Wu C.S."/>
            <person name="Ke H.M."/>
            <person name="Chang L.Y."/>
            <person name="Hsu C.Y."/>
            <person name="Yang H.T."/>
            <person name="Sudianto E."/>
            <person name="Hsu M.H."/>
            <person name="Wu K.P."/>
            <person name="Wang L.N."/>
            <person name="Leebens-Mack J.H."/>
            <person name="Tsai I.J."/>
        </authorList>
    </citation>
    <scope>NUCLEOTIDE SEQUENCE [LARGE SCALE GENOMIC DNA]</scope>
    <source>
        <strain evidence="5">cv. Chaw 1501</strain>
        <tissue evidence="4">Young leaves</tissue>
    </source>
</reference>
<dbReference type="Pfam" id="PF01535">
    <property type="entry name" value="PPR"/>
    <property type="match status" value="2"/>
</dbReference>
<dbReference type="InterPro" id="IPR011990">
    <property type="entry name" value="TPR-like_helical_dom_sf"/>
</dbReference>
<comment type="similarity">
    <text evidence="1">Belongs to the PPR family. P subfamily.</text>
</comment>
<accession>A0A3S4P3L2</accession>
<evidence type="ECO:0000256" key="3">
    <source>
        <dbReference type="PROSITE-ProRule" id="PRU00708"/>
    </source>
</evidence>
<dbReference type="PROSITE" id="PS51375">
    <property type="entry name" value="PPR"/>
    <property type="match status" value="6"/>
</dbReference>
<gene>
    <name evidence="4" type="ORF">CKAN_01406100</name>
</gene>
<dbReference type="EMBL" id="QPKB01000005">
    <property type="protein sequence ID" value="RWR85208.1"/>
    <property type="molecule type" value="Genomic_DNA"/>
</dbReference>
<dbReference type="Gene3D" id="1.25.40.10">
    <property type="entry name" value="Tetratricopeptide repeat domain"/>
    <property type="match status" value="4"/>
</dbReference>
<feature type="repeat" description="PPR" evidence="3">
    <location>
        <begin position="441"/>
        <end position="475"/>
    </location>
</feature>
<evidence type="ECO:0000313" key="4">
    <source>
        <dbReference type="EMBL" id="RWR85208.1"/>
    </source>
</evidence>
<comment type="caution">
    <text evidence="4">The sequence shown here is derived from an EMBL/GenBank/DDBJ whole genome shotgun (WGS) entry which is preliminary data.</text>
</comment>
<dbReference type="InterPro" id="IPR002885">
    <property type="entry name" value="PPR_rpt"/>
</dbReference>
<feature type="repeat" description="PPR" evidence="3">
    <location>
        <begin position="266"/>
        <end position="300"/>
    </location>
</feature>
<dbReference type="Proteomes" id="UP000283530">
    <property type="component" value="Unassembled WGS sequence"/>
</dbReference>
<protein>
    <submittedName>
        <fullName evidence="4">Pentatricopeptide repeat-containing protein</fullName>
    </submittedName>
</protein>
<name>A0A3S4P3L2_9MAGN</name>
<evidence type="ECO:0000313" key="5">
    <source>
        <dbReference type="Proteomes" id="UP000283530"/>
    </source>
</evidence>
<feature type="repeat" description="PPR" evidence="3">
    <location>
        <begin position="301"/>
        <end position="335"/>
    </location>
</feature>
<keyword evidence="5" id="KW-1185">Reference proteome</keyword>